<comment type="caution">
    <text evidence="1">The sequence shown here is derived from an EMBL/GenBank/DDBJ whole genome shotgun (WGS) entry which is preliminary data.</text>
</comment>
<dbReference type="CDD" id="cd06223">
    <property type="entry name" value="PRTases_typeI"/>
    <property type="match status" value="1"/>
</dbReference>
<dbReference type="HOGENOM" id="CLU_1037390_0_0_11"/>
<organism evidence="1 2">
    <name type="scientific">Kitasatospora cheerisanensis KCTC 2395</name>
    <dbReference type="NCBI Taxonomy" id="1348663"/>
    <lineage>
        <taxon>Bacteria</taxon>
        <taxon>Bacillati</taxon>
        <taxon>Actinomycetota</taxon>
        <taxon>Actinomycetes</taxon>
        <taxon>Kitasatosporales</taxon>
        <taxon>Streptomycetaceae</taxon>
        <taxon>Kitasatospora</taxon>
    </lineage>
</organism>
<sequence length="268" mass="28671">MNRTHLIDRSELPADVQQLVAGFEKDYNSYFGSLVHFGGPALAELHRPGPLPANVRVASAERPAVLERMAAIAEIANLTDQQEADRARYLRALLDIYALLPVQAAERAAEPGTAVIAPEREGRILAEHLGVTDRHGYWTPQAKRIPMADGLIVGVDEWLPSRAERVVIIDGVVASGVTLMAMMQLALQPGATVDVFTCHSTQQGALALARHAEQLGLRLTLHIGHVSGVLNRKFYAVSPDGDGTLVLGDVGDTIAPVAATRPAPGARP</sequence>
<gene>
    <name evidence="1" type="ORF">KCH_74710</name>
</gene>
<dbReference type="SUPFAM" id="SSF53271">
    <property type="entry name" value="PRTase-like"/>
    <property type="match status" value="1"/>
</dbReference>
<dbReference type="InterPro" id="IPR000836">
    <property type="entry name" value="PRTase_dom"/>
</dbReference>
<dbReference type="EMBL" id="JNBY01000160">
    <property type="protein sequence ID" value="KDN80836.1"/>
    <property type="molecule type" value="Genomic_DNA"/>
</dbReference>
<dbReference type="RefSeq" id="WP_035870042.1">
    <property type="nucleotide sequence ID" value="NZ_KK853997.1"/>
</dbReference>
<keyword evidence="2" id="KW-1185">Reference proteome</keyword>
<dbReference type="Proteomes" id="UP000027178">
    <property type="component" value="Unassembled WGS sequence"/>
</dbReference>
<reference evidence="1 2" key="1">
    <citation type="submission" date="2014-05" db="EMBL/GenBank/DDBJ databases">
        <title>Draft Genome Sequence of Kitasatospora cheerisanensis KCTC 2395.</title>
        <authorList>
            <person name="Nam D.H."/>
        </authorList>
    </citation>
    <scope>NUCLEOTIDE SEQUENCE [LARGE SCALE GENOMIC DNA]</scope>
    <source>
        <strain evidence="1 2">KCTC 2395</strain>
    </source>
</reference>
<evidence type="ECO:0000313" key="1">
    <source>
        <dbReference type="EMBL" id="KDN80836.1"/>
    </source>
</evidence>
<evidence type="ECO:0008006" key="3">
    <source>
        <dbReference type="Google" id="ProtNLM"/>
    </source>
</evidence>
<evidence type="ECO:0000313" key="2">
    <source>
        <dbReference type="Proteomes" id="UP000027178"/>
    </source>
</evidence>
<proteinExistence type="predicted"/>
<dbReference type="PATRIC" id="fig|1348663.4.peg.7219"/>
<dbReference type="AlphaFoldDB" id="A0A066YRW8"/>
<dbReference type="InterPro" id="IPR029057">
    <property type="entry name" value="PRTase-like"/>
</dbReference>
<dbReference type="OrthoDB" id="4091868at2"/>
<accession>A0A066YRW8</accession>
<dbReference type="Gene3D" id="3.40.50.2020">
    <property type="match status" value="1"/>
</dbReference>
<dbReference type="eggNOG" id="ENOG5030QIN">
    <property type="taxonomic scope" value="Bacteria"/>
</dbReference>
<protein>
    <recommendedName>
        <fullName evidence="3">Phosphoribosyltransferase domain-containing protein</fullName>
    </recommendedName>
</protein>
<name>A0A066YRW8_9ACTN</name>